<proteinExistence type="predicted"/>
<gene>
    <name evidence="1" type="ORF">ISP19_01070</name>
</gene>
<reference evidence="1" key="1">
    <citation type="submission" date="2020-10" db="EMBL/GenBank/DDBJ databases">
        <title>Phylogeny of dyella-like bacteria.</title>
        <authorList>
            <person name="Fu J."/>
        </authorList>
    </citation>
    <scope>NUCLEOTIDE SEQUENCE</scope>
    <source>
        <strain evidence="1">DHOC52</strain>
    </source>
</reference>
<dbReference type="RefSeq" id="WP_204678691.1">
    <property type="nucleotide sequence ID" value="NZ_BSNR01000025.1"/>
</dbReference>
<organism evidence="1 2">
    <name type="scientific">Dyella flava</name>
    <dbReference type="NCBI Taxonomy" id="1920170"/>
    <lineage>
        <taxon>Bacteria</taxon>
        <taxon>Pseudomonadati</taxon>
        <taxon>Pseudomonadota</taxon>
        <taxon>Gammaproteobacteria</taxon>
        <taxon>Lysobacterales</taxon>
        <taxon>Rhodanobacteraceae</taxon>
        <taxon>Dyella</taxon>
    </lineage>
</organism>
<comment type="caution">
    <text evidence="1">The sequence shown here is derived from an EMBL/GenBank/DDBJ whole genome shotgun (WGS) entry which is preliminary data.</text>
</comment>
<sequence>MKEHAPGAWITLNASYYIAPVCHPGRLQDDADLLLDGAQGIIQSLGDRVGQGVDTDPDNFASALWAAAILIQMGQRSAHEAHKRLNCILKMEHDAEDDEVTE</sequence>
<protein>
    <submittedName>
        <fullName evidence="1">Uncharacterized protein</fullName>
    </submittedName>
</protein>
<keyword evidence="2" id="KW-1185">Reference proteome</keyword>
<evidence type="ECO:0000313" key="2">
    <source>
        <dbReference type="Proteomes" id="UP001430149"/>
    </source>
</evidence>
<dbReference type="EMBL" id="JADIKE010000018">
    <property type="protein sequence ID" value="MBM7123956.1"/>
    <property type="molecule type" value="Genomic_DNA"/>
</dbReference>
<evidence type="ECO:0000313" key="1">
    <source>
        <dbReference type="EMBL" id="MBM7123956.1"/>
    </source>
</evidence>
<name>A0ABS2JYA2_9GAMM</name>
<dbReference type="Proteomes" id="UP001430149">
    <property type="component" value="Unassembled WGS sequence"/>
</dbReference>
<accession>A0ABS2JYA2</accession>